<reference evidence="3" key="1">
    <citation type="journal article" date="2019" name="Int. J. Syst. Evol. Microbiol.">
        <title>The Global Catalogue of Microorganisms (GCM) 10K type strain sequencing project: providing services to taxonomists for standard genome sequencing and annotation.</title>
        <authorList>
            <consortium name="The Broad Institute Genomics Platform"/>
            <consortium name="The Broad Institute Genome Sequencing Center for Infectious Disease"/>
            <person name="Wu L."/>
            <person name="Ma J."/>
        </authorList>
    </citation>
    <scope>NUCLEOTIDE SEQUENCE [LARGE SCALE GENOMIC DNA]</scope>
    <source>
        <strain evidence="3">KCTC 42248</strain>
    </source>
</reference>
<name>A0ABW5NNU8_9SPHI</name>
<proteinExistence type="predicted"/>
<evidence type="ECO:0000259" key="1">
    <source>
        <dbReference type="Pfam" id="PF03572"/>
    </source>
</evidence>
<dbReference type="Gene3D" id="2.30.42.10">
    <property type="match status" value="1"/>
</dbReference>
<dbReference type="Pfam" id="PF03572">
    <property type="entry name" value="Peptidase_S41"/>
    <property type="match status" value="1"/>
</dbReference>
<dbReference type="PANTHER" id="PTHR32060:SF30">
    <property type="entry name" value="CARBOXY-TERMINAL PROCESSING PROTEASE CTPA"/>
    <property type="match status" value="1"/>
</dbReference>
<feature type="domain" description="Tail specific protease" evidence="1">
    <location>
        <begin position="244"/>
        <end position="423"/>
    </location>
</feature>
<comment type="caution">
    <text evidence="2">The sequence shown here is derived from an EMBL/GenBank/DDBJ whole genome shotgun (WGS) entry which is preliminary data.</text>
</comment>
<dbReference type="PANTHER" id="PTHR32060">
    <property type="entry name" value="TAIL-SPECIFIC PROTEASE"/>
    <property type="match status" value="1"/>
</dbReference>
<dbReference type="Gene3D" id="3.90.226.10">
    <property type="entry name" value="2-enoyl-CoA Hydratase, Chain A, domain 1"/>
    <property type="match status" value="1"/>
</dbReference>
<dbReference type="RefSeq" id="WP_380870472.1">
    <property type="nucleotide sequence ID" value="NZ_JBHUMA010000009.1"/>
</dbReference>
<dbReference type="SUPFAM" id="SSF52096">
    <property type="entry name" value="ClpP/crotonase"/>
    <property type="match status" value="1"/>
</dbReference>
<keyword evidence="3" id="KW-1185">Reference proteome</keyword>
<dbReference type="CDD" id="cd07561">
    <property type="entry name" value="Peptidase_S41_CPP_like"/>
    <property type="match status" value="1"/>
</dbReference>
<dbReference type="SUPFAM" id="SSF50156">
    <property type="entry name" value="PDZ domain-like"/>
    <property type="match status" value="1"/>
</dbReference>
<dbReference type="InterPro" id="IPR036034">
    <property type="entry name" value="PDZ_sf"/>
</dbReference>
<dbReference type="Gene3D" id="3.30.750.170">
    <property type="match status" value="1"/>
</dbReference>
<dbReference type="Proteomes" id="UP001597393">
    <property type="component" value="Unassembled WGS sequence"/>
</dbReference>
<dbReference type="InterPro" id="IPR029045">
    <property type="entry name" value="ClpP/crotonase-like_dom_sf"/>
</dbReference>
<dbReference type="EMBL" id="JBHUMA010000009">
    <property type="protein sequence ID" value="MFD2600333.1"/>
    <property type="molecule type" value="Genomic_DNA"/>
</dbReference>
<sequence length="505" mass="55204">MKRLLHIIVALTMVGLTFQSCKKETLNNQNEEDSPVLSDEQEKLLMDSTYLLTYQFSLWNKPNMPEPTKASDLRAYTKNFKSAEEVLASLMALTPKIGPNTQPVDRFSFIDRTNRVGEQIGQGIHRDLGLSLQALIFNEASREVGVVIRLTQKNSPAANSGLKRGMRVISVDGELLKLTVSADNRIEGNVDVANKLYSGNVSKVGVRDLATGSESDITIQGNSTYTLNPILENKVITLDAGNKKVGYLAYTSFVSVISNQQPNRFHQDLTAAFNTFSGAGIDELVVDLRYNGGGETNAAQLLTNLIIPTGNNGKIMYSYMMNELLTKSGFTDANRSDAPFKPVYVNKSNSLNLKRVYFLVTSSSASASELVINALKPYMDVQIISIGNRGTYGKPVGSFGRAVMSNSARLYITSFKMANAAGEGDYFNGLIGTKNNSRDTYTEALGSEKEQMLSDALYHIANGSYRATTSSNAQAKLNKSTSSLNTPIAVDLFVDKQVQGLYKLN</sequence>
<evidence type="ECO:0000313" key="2">
    <source>
        <dbReference type="EMBL" id="MFD2600333.1"/>
    </source>
</evidence>
<gene>
    <name evidence="2" type="ORF">ACFSQ3_15370</name>
</gene>
<accession>A0ABW5NNU8</accession>
<evidence type="ECO:0000313" key="3">
    <source>
        <dbReference type="Proteomes" id="UP001597393"/>
    </source>
</evidence>
<protein>
    <submittedName>
        <fullName evidence="2">S41 family peptidase</fullName>
    </submittedName>
</protein>
<dbReference type="InterPro" id="IPR005151">
    <property type="entry name" value="Tail-specific_protease"/>
</dbReference>
<organism evidence="2 3">
    <name type="scientific">Sphingobacterium corticis</name>
    <dbReference type="NCBI Taxonomy" id="1812823"/>
    <lineage>
        <taxon>Bacteria</taxon>
        <taxon>Pseudomonadati</taxon>
        <taxon>Bacteroidota</taxon>
        <taxon>Sphingobacteriia</taxon>
        <taxon>Sphingobacteriales</taxon>
        <taxon>Sphingobacteriaceae</taxon>
        <taxon>Sphingobacterium</taxon>
    </lineage>
</organism>
<dbReference type="PROSITE" id="PS51257">
    <property type="entry name" value="PROKAR_LIPOPROTEIN"/>
    <property type="match status" value="1"/>
</dbReference>